<keyword evidence="1" id="KW-0347">Helicase</keyword>
<keyword evidence="1" id="KW-0547">Nucleotide-binding</keyword>
<dbReference type="Proteomes" id="UP000245396">
    <property type="component" value="Unassembled WGS sequence"/>
</dbReference>
<keyword evidence="1" id="KW-0378">Hydrolase</keyword>
<name>A0A316BMR1_PSESE</name>
<dbReference type="AlphaFoldDB" id="A0A316BMR1"/>
<keyword evidence="2" id="KW-1185">Reference proteome</keyword>
<comment type="caution">
    <text evidence="1">The sequence shown here is derived from an EMBL/GenBank/DDBJ whole genome shotgun (WGS) entry which is preliminary data.</text>
</comment>
<reference evidence="1 2" key="1">
    <citation type="submission" date="2018-05" db="EMBL/GenBank/DDBJ databases">
        <title>Genomic Encyclopedia of Type Strains, Phase IV (KMG-IV): sequencing the most valuable type-strain genomes for metagenomic binning, comparative biology and taxonomic classification.</title>
        <authorList>
            <person name="Goeker M."/>
        </authorList>
    </citation>
    <scope>NUCLEOTIDE SEQUENCE [LARGE SCALE GENOMIC DNA]</scope>
    <source>
        <strain evidence="1 2">DSM 6986</strain>
    </source>
</reference>
<dbReference type="EMBL" id="QGGG01000025">
    <property type="protein sequence ID" value="PWJ73846.1"/>
    <property type="molecule type" value="Genomic_DNA"/>
</dbReference>
<protein>
    <submittedName>
        <fullName evidence="1">Putative DNA primase/helicase</fullName>
    </submittedName>
</protein>
<evidence type="ECO:0000313" key="1">
    <source>
        <dbReference type="EMBL" id="PWJ73846.1"/>
    </source>
</evidence>
<accession>A0A316BMR1</accession>
<organism evidence="1 2">
    <name type="scientific">Pseudaminobacter salicylatoxidans</name>
    <dbReference type="NCBI Taxonomy" id="93369"/>
    <lineage>
        <taxon>Bacteria</taxon>
        <taxon>Pseudomonadati</taxon>
        <taxon>Pseudomonadota</taxon>
        <taxon>Alphaproteobacteria</taxon>
        <taxon>Hyphomicrobiales</taxon>
        <taxon>Phyllobacteriaceae</taxon>
        <taxon>Pseudaminobacter</taxon>
    </lineage>
</organism>
<dbReference type="RefSeq" id="WP_109614812.1">
    <property type="nucleotide sequence ID" value="NZ_QGGG01000025.1"/>
</dbReference>
<sequence>MTLDEAINAACDAIGIMPPKRYQLGRWAKTDTLAGKSGKGDGRVMVDDDRVTAWNWQTGVRHTVWLDSDRTPEQRRVSARKVAERAEDQRRRADDAAKVAQRIVSSAVPANHPYLSMKGFPDEKALTLDAAAIRDIGGRYLVPDGGQRAIVIPVRIGGQIRSIQLIWEGGTKKFLAGGEIGGASHRISNGSETWLCEGYATGLSLRAALHSLYRPATVLVCFSASNIVAVAKTINGRCFVAADHDAPPKVNPNQFGGLGAGEYYAKASGKPYMMPDLIGTDINDLHCRQGIFPVQSLVLSATRRAAHRRAA</sequence>
<evidence type="ECO:0000313" key="2">
    <source>
        <dbReference type="Proteomes" id="UP000245396"/>
    </source>
</evidence>
<proteinExistence type="predicted"/>
<dbReference type="GO" id="GO:0004386">
    <property type="term" value="F:helicase activity"/>
    <property type="evidence" value="ECO:0007669"/>
    <property type="project" value="UniProtKB-KW"/>
</dbReference>
<keyword evidence="1" id="KW-0067">ATP-binding</keyword>
<dbReference type="OrthoDB" id="7957942at2"/>
<gene>
    <name evidence="1" type="ORF">C7441_12530</name>
</gene>